<reference evidence="4 5" key="1">
    <citation type="submission" date="2018-07" db="EMBL/GenBank/DDBJ databases">
        <title>Genomic Encyclopedia of Type Strains, Phase IV (KMG-IV): sequencing the most valuable type-strain genomes for metagenomic binning, comparative biology and taxonomic classification.</title>
        <authorList>
            <person name="Goeker M."/>
        </authorList>
    </citation>
    <scope>NUCLEOTIDE SEQUENCE [LARGE SCALE GENOMIC DNA]</scope>
    <source>
        <strain evidence="4 5">DSM 21410</strain>
    </source>
</reference>
<feature type="signal peptide" evidence="2">
    <location>
        <begin position="1"/>
        <end position="19"/>
    </location>
</feature>
<evidence type="ECO:0000256" key="1">
    <source>
        <dbReference type="ARBA" id="ARBA00022729"/>
    </source>
</evidence>
<organism evidence="4 5">
    <name type="scientific">Schleiferia thermophila</name>
    <dbReference type="NCBI Taxonomy" id="884107"/>
    <lineage>
        <taxon>Bacteria</taxon>
        <taxon>Pseudomonadati</taxon>
        <taxon>Bacteroidota</taxon>
        <taxon>Flavobacteriia</taxon>
        <taxon>Flavobacteriales</taxon>
        <taxon>Schleiferiaceae</taxon>
        <taxon>Schleiferia</taxon>
    </lineage>
</organism>
<name>A0A369A619_9FLAO</name>
<dbReference type="InterPro" id="IPR026444">
    <property type="entry name" value="Secre_tail"/>
</dbReference>
<proteinExistence type="predicted"/>
<dbReference type="AlphaFoldDB" id="A0A369A619"/>
<gene>
    <name evidence="4" type="ORF">DES35_102241</name>
</gene>
<evidence type="ECO:0000313" key="5">
    <source>
        <dbReference type="Proteomes" id="UP000253517"/>
    </source>
</evidence>
<protein>
    <submittedName>
        <fullName evidence="4">Putative secreted protein (Por secretion system target)</fullName>
    </submittedName>
</protein>
<dbReference type="Pfam" id="PF05787">
    <property type="entry name" value="PhoX"/>
    <property type="match status" value="1"/>
</dbReference>
<dbReference type="Proteomes" id="UP000253517">
    <property type="component" value="Unassembled WGS sequence"/>
</dbReference>
<dbReference type="RefSeq" id="WP_114366132.1">
    <property type="nucleotide sequence ID" value="NZ_BHZF01000002.1"/>
</dbReference>
<accession>A0A369A619</accession>
<evidence type="ECO:0000259" key="3">
    <source>
        <dbReference type="Pfam" id="PF18962"/>
    </source>
</evidence>
<evidence type="ECO:0000313" key="4">
    <source>
        <dbReference type="EMBL" id="RCX03786.1"/>
    </source>
</evidence>
<dbReference type="InterPro" id="IPR008557">
    <property type="entry name" value="PhoX"/>
</dbReference>
<comment type="caution">
    <text evidence="4">The sequence shown here is derived from an EMBL/GenBank/DDBJ whole genome shotgun (WGS) entry which is preliminary data.</text>
</comment>
<dbReference type="EMBL" id="QPJS01000002">
    <property type="protein sequence ID" value="RCX03786.1"/>
    <property type="molecule type" value="Genomic_DNA"/>
</dbReference>
<keyword evidence="1 2" id="KW-0732">Signal</keyword>
<dbReference type="PANTHER" id="PTHR35399:SF2">
    <property type="entry name" value="DUF839 DOMAIN-CONTAINING PROTEIN"/>
    <property type="match status" value="1"/>
</dbReference>
<evidence type="ECO:0000256" key="2">
    <source>
        <dbReference type="SAM" id="SignalP"/>
    </source>
</evidence>
<dbReference type="PANTHER" id="PTHR35399">
    <property type="entry name" value="SLR8030 PROTEIN"/>
    <property type="match status" value="1"/>
</dbReference>
<dbReference type="NCBIfam" id="TIGR04183">
    <property type="entry name" value="Por_Secre_tail"/>
    <property type="match status" value="1"/>
</dbReference>
<feature type="domain" description="Secretion system C-terminal sorting" evidence="3">
    <location>
        <begin position="573"/>
        <end position="629"/>
    </location>
</feature>
<feature type="chain" id="PRO_5016969663" evidence="2">
    <location>
        <begin position="20"/>
        <end position="634"/>
    </location>
</feature>
<dbReference type="Pfam" id="PF18962">
    <property type="entry name" value="Por_Secre_tail"/>
    <property type="match status" value="1"/>
</dbReference>
<keyword evidence="5" id="KW-1185">Reference proteome</keyword>
<sequence length="634" mass="69770">MKKALFITAVAMAWLQGTAQNFQPFTPLQGIDTAGSVQVRIGAGLNAKVIFREGSNFVKVERADGVTATVPAPREHDFMAYIPDPSSPNTKGTLVINHERRVIKDERPQLGFGGAVSIVPVIKDPQNGWMIDQTRTASGDTCWAVDFSPVGWTTTNCGGALLPNGMVLTGEEIFANYRSNMQIRNWHDTAATTNGYDGQGNFVIPTNVPEFGGQTIKAWQNFGWLTMIDPSTRKAVRKLYHAGRMSFEGTIALPDNRTLIHGNDFVPSAALPHGAFIWKYVADSAGDYSKGNLYVFKQNPGSYKGQWLQIPRHIDSLIKAPEIATRMGATAFQRIEWTEVDPTTGKVYLAETGRNYQSMRLPMQNGATIPKHWIDNNFFIPTDSTCHHPFGAVLVLEDALTNEPSVKPHLLGGPEVPGKPSESRFVFNSVDGIEFVQFGNKRYLLLQEDNIATDLGRIVPDFVGAFPYEIPKAFLLDLDIPNPTPANLLFLMTGTRDAELTGGVFTPDGSTLFINNQHPDGTGGSLANDQATSPIGNVYPYQRATTIAITGFKNTGTINIPEIESDEAPFRLHPNPTFNAVHFNKIVDFELYDATGRMVMKRENMSAINLHGLKAGMYILRLKDGSTHKIQLLQ</sequence>